<evidence type="ECO:0000313" key="3">
    <source>
        <dbReference type="Proteomes" id="UP000610746"/>
    </source>
</evidence>
<evidence type="ECO:0000259" key="1">
    <source>
        <dbReference type="Pfam" id="PF19918"/>
    </source>
</evidence>
<feature type="domain" description="MoxR-vWA-beta-propeller ternary system" evidence="1">
    <location>
        <begin position="15"/>
        <end position="238"/>
    </location>
</feature>
<dbReference type="EMBL" id="JABSNO010000025">
    <property type="protein sequence ID" value="NRS93651.1"/>
    <property type="molecule type" value="Genomic_DNA"/>
</dbReference>
<protein>
    <recommendedName>
        <fullName evidence="1">MoxR-vWA-beta-propeller ternary system domain-containing protein</fullName>
    </recommendedName>
</protein>
<gene>
    <name evidence="2" type="ORF">HNQ03_002742</name>
</gene>
<dbReference type="Proteomes" id="UP000610746">
    <property type="component" value="Unassembled WGS sequence"/>
</dbReference>
<keyword evidence="3" id="KW-1185">Reference proteome</keyword>
<evidence type="ECO:0000313" key="2">
    <source>
        <dbReference type="EMBL" id="NRS93651.1"/>
    </source>
</evidence>
<dbReference type="AlphaFoldDB" id="A0A8J8GA07"/>
<accession>A0A8J8GA07</accession>
<name>A0A8J8GA07_9FLAO</name>
<dbReference type="InterPro" id="IPR045552">
    <property type="entry name" value="bpX2"/>
</dbReference>
<comment type="caution">
    <text evidence="2">The sequence shown here is derived from an EMBL/GenBank/DDBJ whole genome shotgun (WGS) entry which is preliminary data.</text>
</comment>
<dbReference type="Pfam" id="PF19918">
    <property type="entry name" value="bpX2"/>
    <property type="match status" value="1"/>
</dbReference>
<proteinExistence type="predicted"/>
<sequence>MAKNTENSLKEYFAVLPREKLKILGNIRHWENVQVSSDGEEIWLKNFSQDQAFSPILKIIPDVKIYELREGLLFEIGKSVPSRKLSSGLLWNSLQMSINIELPAKNLLQNNVAESFTIKIIPSEIEKESNVLIISLEDLDTHISSIPEFRQAKLHWVIADEKVILLGAPMISLPGKTYWQNGNHFLPSGYDFQFSILSQEINYKLNSENQFYIFWKKDGRYFLIEKQKFMPLSISSFRKTKLIL</sequence>
<dbReference type="RefSeq" id="WP_173780203.1">
    <property type="nucleotide sequence ID" value="NZ_JABSNO010000025.1"/>
</dbReference>
<organism evidence="2 3">
    <name type="scientific">Frigoriflavimonas asaccharolytica</name>
    <dbReference type="NCBI Taxonomy" id="2735899"/>
    <lineage>
        <taxon>Bacteria</taxon>
        <taxon>Pseudomonadati</taxon>
        <taxon>Bacteroidota</taxon>
        <taxon>Flavobacteriia</taxon>
        <taxon>Flavobacteriales</taxon>
        <taxon>Weeksellaceae</taxon>
        <taxon>Frigoriflavimonas</taxon>
    </lineage>
</organism>
<reference evidence="2" key="1">
    <citation type="submission" date="2020-05" db="EMBL/GenBank/DDBJ databases">
        <title>Genomic Encyclopedia of Type Strains, Phase IV (KMG-V): Genome sequencing to study the core and pangenomes of soil and plant-associated prokaryotes.</title>
        <authorList>
            <person name="Whitman W."/>
        </authorList>
    </citation>
    <scope>NUCLEOTIDE SEQUENCE</scope>
    <source>
        <strain evidence="2">16F</strain>
    </source>
</reference>